<keyword evidence="4 9" id="KW-0812">Transmembrane</keyword>
<dbReference type="GeneID" id="109484057"/>
<name>A0A6P5A0N8_BRABE</name>
<dbReference type="GO" id="GO:0005789">
    <property type="term" value="C:endoplasmic reticulum membrane"/>
    <property type="evidence" value="ECO:0007669"/>
    <property type="project" value="TreeGrafter"/>
</dbReference>
<gene>
    <name evidence="11" type="primary">LOC109484057</name>
</gene>
<comment type="subcellular location">
    <subcellularLocation>
        <location evidence="1">Membrane</location>
        <topology evidence="1">Multi-pass membrane protein</topology>
    </subcellularLocation>
</comment>
<dbReference type="GO" id="GO:0000139">
    <property type="term" value="C:Golgi membrane"/>
    <property type="evidence" value="ECO:0007669"/>
    <property type="project" value="TreeGrafter"/>
</dbReference>
<dbReference type="PANTHER" id="PTHR10778">
    <property type="entry name" value="SOLUTE CARRIER FAMILY 35 MEMBER B"/>
    <property type="match status" value="1"/>
</dbReference>
<evidence type="ECO:0000256" key="7">
    <source>
        <dbReference type="ARBA" id="ARBA00039668"/>
    </source>
</evidence>
<evidence type="ECO:0000256" key="1">
    <source>
        <dbReference type="ARBA" id="ARBA00004141"/>
    </source>
</evidence>
<dbReference type="RefSeq" id="XP_019642813.1">
    <property type="nucleotide sequence ID" value="XM_019787254.1"/>
</dbReference>
<accession>A0A6P5A0N8</accession>
<keyword evidence="10" id="KW-1185">Reference proteome</keyword>
<proteinExistence type="inferred from homology"/>
<reference evidence="11" key="1">
    <citation type="submission" date="2025-08" db="UniProtKB">
        <authorList>
            <consortium name="RefSeq"/>
        </authorList>
    </citation>
    <scope>IDENTIFICATION</scope>
    <source>
        <tissue evidence="11">Gonad</tissue>
    </source>
</reference>
<evidence type="ECO:0000256" key="6">
    <source>
        <dbReference type="ARBA" id="ARBA00023136"/>
    </source>
</evidence>
<dbReference type="Pfam" id="PF08449">
    <property type="entry name" value="UAA"/>
    <property type="match status" value="1"/>
</dbReference>
<evidence type="ECO:0000313" key="11">
    <source>
        <dbReference type="RefSeq" id="XP_019642813.1"/>
    </source>
</evidence>
<feature type="transmembrane region" description="Helical" evidence="9">
    <location>
        <begin position="172"/>
        <end position="192"/>
    </location>
</feature>
<dbReference type="Proteomes" id="UP000515135">
    <property type="component" value="Unplaced"/>
</dbReference>
<keyword evidence="3" id="KW-0813">Transport</keyword>
<evidence type="ECO:0000256" key="2">
    <source>
        <dbReference type="ARBA" id="ARBA00010694"/>
    </source>
</evidence>
<feature type="region of interest" description="Disordered" evidence="8">
    <location>
        <begin position="440"/>
        <end position="462"/>
    </location>
</feature>
<keyword evidence="6 9" id="KW-0472">Membrane</keyword>
<feature type="transmembrane region" description="Helical" evidence="9">
    <location>
        <begin position="58"/>
        <end position="78"/>
    </location>
</feature>
<feature type="transmembrane region" description="Helical" evidence="9">
    <location>
        <begin position="359"/>
        <end position="379"/>
    </location>
</feature>
<evidence type="ECO:0000256" key="9">
    <source>
        <dbReference type="SAM" id="Phobius"/>
    </source>
</evidence>
<comment type="similarity">
    <text evidence="2">Belongs to the nucleotide-sugar transporter family. SLC35B subfamily.</text>
</comment>
<evidence type="ECO:0000256" key="3">
    <source>
        <dbReference type="ARBA" id="ARBA00022448"/>
    </source>
</evidence>
<feature type="transmembrane region" description="Helical" evidence="9">
    <location>
        <begin position="386"/>
        <end position="407"/>
    </location>
</feature>
<dbReference type="AlphaFoldDB" id="A0A6P5A0N8"/>
<feature type="transmembrane region" description="Helical" evidence="9">
    <location>
        <begin position="320"/>
        <end position="339"/>
    </location>
</feature>
<dbReference type="OrthoDB" id="10035043at2759"/>
<evidence type="ECO:0000256" key="8">
    <source>
        <dbReference type="SAM" id="MobiDB-lite"/>
    </source>
</evidence>
<dbReference type="InterPro" id="IPR013657">
    <property type="entry name" value="SCL35B1-4/HUT1"/>
</dbReference>
<keyword evidence="5 9" id="KW-1133">Transmembrane helix</keyword>
<evidence type="ECO:0000256" key="4">
    <source>
        <dbReference type="ARBA" id="ARBA00022692"/>
    </source>
</evidence>
<sequence>MRGHVTKVVLVMAGVGFFVFVLVVLTMDLGEVIAQSTWGGGEGSSLAGLTDFWVFRFLLNILGYASIVIPAAILIRYIKRSNFLERGGQGCTYNVVKACVYGTADELPTTQADSDAPTPSPSRFPRWAVLIFCVVGLQGSYLTWGVLQERIMRHEYGGTEDEPSEKFKNSQFLVFVNRILALTIAGVYLSLFRQPRHGCPMYKYSYASLSNIMSSWCQYEALKFVSFPTQVLAKASKVIPVMLMGKVVSRKSYEYYEYVIAALISLGLSMFLIAHGPDDEKKSTTVTTFSGILLLAGYMMFDSFTANWQAELYKYKMSSFQMMFGVNCFSCLFTSAALLQQGGFIEAFSFMFRHQLFTFHVFLNSICSATGQMFIFFTINQFGAMVFVIIMTTRQALAILLSCIIYAHPVSIMGGFGIAIVFLAMFLRVYASHRMKQKKARQQEVNNTGVKDEAEEGETAGD</sequence>
<dbReference type="KEGG" id="bbel:109484057"/>
<feature type="transmembrane region" description="Helical" evidence="9">
    <location>
        <begin position="127"/>
        <end position="147"/>
    </location>
</feature>
<organism evidence="10 11">
    <name type="scientific">Branchiostoma belcheri</name>
    <name type="common">Amphioxus</name>
    <dbReference type="NCBI Taxonomy" id="7741"/>
    <lineage>
        <taxon>Eukaryota</taxon>
        <taxon>Metazoa</taxon>
        <taxon>Chordata</taxon>
        <taxon>Cephalochordata</taxon>
        <taxon>Leptocardii</taxon>
        <taxon>Amphioxiformes</taxon>
        <taxon>Branchiostomatidae</taxon>
        <taxon>Branchiostoma</taxon>
    </lineage>
</organism>
<dbReference type="GO" id="GO:0046964">
    <property type="term" value="F:3'-phosphoadenosine 5'-phosphosulfate transmembrane transporter activity"/>
    <property type="evidence" value="ECO:0007669"/>
    <property type="project" value="TreeGrafter"/>
</dbReference>
<feature type="transmembrane region" description="Helical" evidence="9">
    <location>
        <begin position="255"/>
        <end position="274"/>
    </location>
</feature>
<feature type="transmembrane region" description="Helical" evidence="9">
    <location>
        <begin position="413"/>
        <end position="431"/>
    </location>
</feature>
<evidence type="ECO:0000256" key="5">
    <source>
        <dbReference type="ARBA" id="ARBA00022989"/>
    </source>
</evidence>
<feature type="compositionally biased region" description="Acidic residues" evidence="8">
    <location>
        <begin position="453"/>
        <end position="462"/>
    </location>
</feature>
<protein>
    <recommendedName>
        <fullName evidence="7">Adenosine 3'-phospho 5'-phosphosulfate transporter 1</fullName>
    </recommendedName>
</protein>
<evidence type="ECO:0000313" key="10">
    <source>
        <dbReference type="Proteomes" id="UP000515135"/>
    </source>
</evidence>
<dbReference type="PANTHER" id="PTHR10778:SF13">
    <property type="entry name" value="ADENOSINE 3'-PHOSPHO 5'-PHOSPHOSULFATE TRANSPORTER 1"/>
    <property type="match status" value="1"/>
</dbReference>
<feature type="transmembrane region" description="Helical" evidence="9">
    <location>
        <begin position="286"/>
        <end position="308"/>
    </location>
</feature>